<feature type="transmembrane region" description="Helical" evidence="8">
    <location>
        <begin position="21"/>
        <end position="44"/>
    </location>
</feature>
<sequence length="50" mass="5308">MAAVLPPLLKKLRIDPAIVSGPMIATIVDGTGLLIYFLVAHLTLTELHGL</sequence>
<dbReference type="AlphaFoldDB" id="A0A655IX68"/>
<dbReference type="PANTHER" id="PTHR41394">
    <property type="entry name" value="MAGNESIUM TRANSPORTER MGTE"/>
    <property type="match status" value="1"/>
</dbReference>
<evidence type="ECO:0000313" key="10">
    <source>
        <dbReference type="EMBL" id="COW21545.1"/>
    </source>
</evidence>
<dbReference type="Gene3D" id="1.10.357.20">
    <property type="entry name" value="SLC41 divalent cation transporters, integral membrane domain"/>
    <property type="match status" value="1"/>
</dbReference>
<evidence type="ECO:0000313" key="11">
    <source>
        <dbReference type="Proteomes" id="UP000045842"/>
    </source>
</evidence>
<gene>
    <name evidence="10" type="primary">mgtE</name>
    <name evidence="10" type="ORF">ERS007679_03393</name>
</gene>
<dbReference type="GO" id="GO:0008324">
    <property type="term" value="F:monoatomic cation transmembrane transporter activity"/>
    <property type="evidence" value="ECO:0007669"/>
    <property type="project" value="InterPro"/>
</dbReference>
<evidence type="ECO:0000256" key="8">
    <source>
        <dbReference type="SAM" id="Phobius"/>
    </source>
</evidence>
<keyword evidence="3" id="KW-0813">Transport</keyword>
<organism evidence="10 11">
    <name type="scientific">Mycobacterium tuberculosis</name>
    <dbReference type="NCBI Taxonomy" id="1773"/>
    <lineage>
        <taxon>Bacteria</taxon>
        <taxon>Bacillati</taxon>
        <taxon>Actinomycetota</taxon>
        <taxon>Actinomycetes</taxon>
        <taxon>Mycobacteriales</taxon>
        <taxon>Mycobacteriaceae</taxon>
        <taxon>Mycobacterium</taxon>
        <taxon>Mycobacterium tuberculosis complex</taxon>
    </lineage>
</organism>
<dbReference type="PANTHER" id="PTHR41394:SF8">
    <property type="entry name" value="MAGNESIUM TRANSPORTER MGTE"/>
    <property type="match status" value="1"/>
</dbReference>
<protein>
    <submittedName>
        <fullName evidence="10">Mg2+ transporter</fullName>
    </submittedName>
</protein>
<evidence type="ECO:0000256" key="7">
    <source>
        <dbReference type="ARBA" id="ARBA00023136"/>
    </source>
</evidence>
<keyword evidence="4 8" id="KW-0812">Transmembrane</keyword>
<feature type="domain" description="SLC41A/MgtE integral membrane" evidence="9">
    <location>
        <begin position="2"/>
        <end position="39"/>
    </location>
</feature>
<reference evidence="10 11" key="1">
    <citation type="submission" date="2015-03" db="EMBL/GenBank/DDBJ databases">
        <authorList>
            <consortium name="Pathogen Informatics"/>
        </authorList>
    </citation>
    <scope>NUCLEOTIDE SEQUENCE [LARGE SCALE GENOMIC DNA]</scope>
    <source>
        <strain evidence="10 11">G09801536</strain>
    </source>
</reference>
<evidence type="ECO:0000256" key="6">
    <source>
        <dbReference type="ARBA" id="ARBA00022989"/>
    </source>
</evidence>
<dbReference type="Pfam" id="PF01769">
    <property type="entry name" value="MgtE"/>
    <property type="match status" value="1"/>
</dbReference>
<evidence type="ECO:0000256" key="1">
    <source>
        <dbReference type="ARBA" id="ARBA00004141"/>
    </source>
</evidence>
<evidence type="ECO:0000256" key="5">
    <source>
        <dbReference type="ARBA" id="ARBA00022842"/>
    </source>
</evidence>
<dbReference type="GO" id="GO:0016020">
    <property type="term" value="C:membrane"/>
    <property type="evidence" value="ECO:0007669"/>
    <property type="project" value="UniProtKB-SubCell"/>
</dbReference>
<comment type="similarity">
    <text evidence="2">Belongs to the SLC41A transporter family.</text>
</comment>
<evidence type="ECO:0000256" key="4">
    <source>
        <dbReference type="ARBA" id="ARBA00022692"/>
    </source>
</evidence>
<dbReference type="SUPFAM" id="SSF161093">
    <property type="entry name" value="MgtE membrane domain-like"/>
    <property type="match status" value="1"/>
</dbReference>
<keyword evidence="7 8" id="KW-0472">Membrane</keyword>
<accession>A0A655IX68</accession>
<dbReference type="EMBL" id="CSAD01000609">
    <property type="protein sequence ID" value="COW21545.1"/>
    <property type="molecule type" value="Genomic_DNA"/>
</dbReference>
<name>A0A655IX68_MYCTX</name>
<comment type="subcellular location">
    <subcellularLocation>
        <location evidence="1">Membrane</location>
        <topology evidence="1">Multi-pass membrane protein</topology>
    </subcellularLocation>
</comment>
<keyword evidence="6 8" id="KW-1133">Transmembrane helix</keyword>
<proteinExistence type="inferred from homology"/>
<dbReference type="InterPro" id="IPR006667">
    <property type="entry name" value="SLC41_membr_dom"/>
</dbReference>
<keyword evidence="5" id="KW-0460">Magnesium</keyword>
<dbReference type="Proteomes" id="UP000045842">
    <property type="component" value="Unassembled WGS sequence"/>
</dbReference>
<evidence type="ECO:0000256" key="2">
    <source>
        <dbReference type="ARBA" id="ARBA00009749"/>
    </source>
</evidence>
<evidence type="ECO:0000256" key="3">
    <source>
        <dbReference type="ARBA" id="ARBA00022448"/>
    </source>
</evidence>
<evidence type="ECO:0000259" key="9">
    <source>
        <dbReference type="Pfam" id="PF01769"/>
    </source>
</evidence>
<dbReference type="InterPro" id="IPR036739">
    <property type="entry name" value="SLC41_membr_dom_sf"/>
</dbReference>